<keyword evidence="6" id="KW-0812">Transmembrane</keyword>
<dbReference type="PANTHER" id="PTHR43547">
    <property type="entry name" value="TWO-COMPONENT HISTIDINE KINASE"/>
    <property type="match status" value="1"/>
</dbReference>
<proteinExistence type="predicted"/>
<sequence length="423" mass="48435">MLVKIFDLISTIIQSVLFVWVCNNIASKENKINKLKEVILILILFINSFIFSYMDINTPYANVIMIVIALTTIILFYRKSMVDGLLGFGLTHIFFTMISYFIMTIYKNVAINTSFGFSTDVYIVLFIYVPAFICYLYIYMIRKYLFNLIITIKSYKLSLTPVLLLNYVLILGDTFRSYWHTEGMEFSYKNTFYTVAFITFIFTILYFAKIRDKAREVEMLNAALNEKMVELKKIKHDYGSEISSLYGLYQMGKVDKIGGMLKDIVNRYQGLNTAVKVTIGATPMVSSILDMAVSKGIDVIVNDDGDYENLNISDNDLLKLLSNIIKNSIEALNTNENKIIKFKSYNSYDGITITIMNNGPEIPPSVINNMFNPGFSTKENITGDRGYGLNIVKEIINKCNGKIFVDSNKDWTQFKIEIPNKVH</sequence>
<dbReference type="STRING" id="1121298.SAMN05444401_1893"/>
<feature type="transmembrane region" description="Helical" evidence="6">
    <location>
        <begin position="38"/>
        <end position="54"/>
    </location>
</feature>
<gene>
    <name evidence="8" type="ORF">SAMN05444401_1893</name>
</gene>
<dbReference type="SUPFAM" id="SSF55874">
    <property type="entry name" value="ATPase domain of HSP90 chaperone/DNA topoisomerase II/histidine kinase"/>
    <property type="match status" value="1"/>
</dbReference>
<dbReference type="PROSITE" id="PS50109">
    <property type="entry name" value="HIS_KIN"/>
    <property type="match status" value="1"/>
</dbReference>
<protein>
    <recommendedName>
        <fullName evidence="2">histidine kinase</fullName>
        <ecNumber evidence="2">2.7.13.3</ecNumber>
    </recommendedName>
</protein>
<dbReference type="EC" id="2.7.13.3" evidence="2"/>
<dbReference type="Pfam" id="PF02518">
    <property type="entry name" value="HATPase_c"/>
    <property type="match status" value="1"/>
</dbReference>
<feature type="domain" description="Histidine kinase" evidence="7">
    <location>
        <begin position="253"/>
        <end position="422"/>
    </location>
</feature>
<name>A0A1M6FCR4_9CLOT</name>
<evidence type="ECO:0000313" key="8">
    <source>
        <dbReference type="EMBL" id="SHI95472.1"/>
    </source>
</evidence>
<dbReference type="GO" id="GO:0000155">
    <property type="term" value="F:phosphorelay sensor kinase activity"/>
    <property type="evidence" value="ECO:0007669"/>
    <property type="project" value="TreeGrafter"/>
</dbReference>
<keyword evidence="5" id="KW-0902">Two-component regulatory system</keyword>
<reference evidence="8 9" key="1">
    <citation type="submission" date="2016-11" db="EMBL/GenBank/DDBJ databases">
        <authorList>
            <person name="Jaros S."/>
            <person name="Januszkiewicz K."/>
            <person name="Wedrychowicz H."/>
        </authorList>
    </citation>
    <scope>NUCLEOTIDE SEQUENCE [LARGE SCALE GENOMIC DNA]</scope>
    <source>
        <strain evidence="8 9">DSM 21864</strain>
    </source>
</reference>
<dbReference type="PANTHER" id="PTHR43547:SF10">
    <property type="entry name" value="SENSOR HISTIDINE KINASE DCUS"/>
    <property type="match status" value="1"/>
</dbReference>
<evidence type="ECO:0000256" key="3">
    <source>
        <dbReference type="ARBA" id="ARBA00022553"/>
    </source>
</evidence>
<dbReference type="Gene3D" id="3.30.565.10">
    <property type="entry name" value="Histidine kinase-like ATPase, C-terminal domain"/>
    <property type="match status" value="1"/>
</dbReference>
<dbReference type="Proteomes" id="UP000184080">
    <property type="component" value="Unassembled WGS sequence"/>
</dbReference>
<keyword evidence="4 8" id="KW-0808">Transferase</keyword>
<evidence type="ECO:0000256" key="6">
    <source>
        <dbReference type="SAM" id="Phobius"/>
    </source>
</evidence>
<feature type="transmembrane region" description="Helical" evidence="6">
    <location>
        <begin position="191"/>
        <end position="208"/>
    </location>
</feature>
<dbReference type="InterPro" id="IPR003594">
    <property type="entry name" value="HATPase_dom"/>
</dbReference>
<keyword evidence="4 8" id="KW-0418">Kinase</keyword>
<feature type="transmembrane region" description="Helical" evidence="6">
    <location>
        <begin position="84"/>
        <end position="106"/>
    </location>
</feature>
<evidence type="ECO:0000259" key="7">
    <source>
        <dbReference type="PROSITE" id="PS50109"/>
    </source>
</evidence>
<keyword evidence="3" id="KW-0597">Phosphoprotein</keyword>
<dbReference type="OrthoDB" id="1677679at2"/>
<dbReference type="PRINTS" id="PR00344">
    <property type="entry name" value="BCTRLSENSOR"/>
</dbReference>
<organism evidence="8 9">
    <name type="scientific">Clostridium amylolyticum</name>
    <dbReference type="NCBI Taxonomy" id="1121298"/>
    <lineage>
        <taxon>Bacteria</taxon>
        <taxon>Bacillati</taxon>
        <taxon>Bacillota</taxon>
        <taxon>Clostridia</taxon>
        <taxon>Eubacteriales</taxon>
        <taxon>Clostridiaceae</taxon>
        <taxon>Clostridium</taxon>
    </lineage>
</organism>
<evidence type="ECO:0000256" key="5">
    <source>
        <dbReference type="ARBA" id="ARBA00023012"/>
    </source>
</evidence>
<dbReference type="AlphaFoldDB" id="A0A1M6FCR4"/>
<evidence type="ECO:0000313" key="9">
    <source>
        <dbReference type="Proteomes" id="UP000184080"/>
    </source>
</evidence>
<feature type="transmembrane region" description="Helical" evidence="6">
    <location>
        <begin position="60"/>
        <end position="77"/>
    </location>
</feature>
<dbReference type="RefSeq" id="WP_073005817.1">
    <property type="nucleotide sequence ID" value="NZ_FQZO01000002.1"/>
</dbReference>
<feature type="transmembrane region" description="Helical" evidence="6">
    <location>
        <begin position="6"/>
        <end position="26"/>
    </location>
</feature>
<feature type="transmembrane region" description="Helical" evidence="6">
    <location>
        <begin position="162"/>
        <end position="179"/>
    </location>
</feature>
<accession>A0A1M6FCR4</accession>
<dbReference type="EMBL" id="FQZO01000002">
    <property type="protein sequence ID" value="SHI95472.1"/>
    <property type="molecule type" value="Genomic_DNA"/>
</dbReference>
<keyword evidence="9" id="KW-1185">Reference proteome</keyword>
<evidence type="ECO:0000256" key="1">
    <source>
        <dbReference type="ARBA" id="ARBA00000085"/>
    </source>
</evidence>
<evidence type="ECO:0000256" key="4">
    <source>
        <dbReference type="ARBA" id="ARBA00022777"/>
    </source>
</evidence>
<dbReference type="InterPro" id="IPR036890">
    <property type="entry name" value="HATPase_C_sf"/>
</dbReference>
<dbReference type="InterPro" id="IPR004358">
    <property type="entry name" value="Sig_transdc_His_kin-like_C"/>
</dbReference>
<keyword evidence="6" id="KW-0472">Membrane</keyword>
<comment type="catalytic activity">
    <reaction evidence="1">
        <text>ATP + protein L-histidine = ADP + protein N-phospho-L-histidine.</text>
        <dbReference type="EC" id="2.7.13.3"/>
    </reaction>
</comment>
<dbReference type="SMART" id="SM00387">
    <property type="entry name" value="HATPase_c"/>
    <property type="match status" value="1"/>
</dbReference>
<feature type="transmembrane region" description="Helical" evidence="6">
    <location>
        <begin position="121"/>
        <end position="141"/>
    </location>
</feature>
<keyword evidence="6" id="KW-1133">Transmembrane helix</keyword>
<dbReference type="InterPro" id="IPR005467">
    <property type="entry name" value="His_kinase_dom"/>
</dbReference>
<evidence type="ECO:0000256" key="2">
    <source>
        <dbReference type="ARBA" id="ARBA00012438"/>
    </source>
</evidence>